<protein>
    <recommendedName>
        <fullName evidence="5">Lipoprotein</fullName>
    </recommendedName>
</protein>
<evidence type="ECO:0000313" key="3">
    <source>
        <dbReference type="EMBL" id="QLY31880.1"/>
    </source>
</evidence>
<organism evidence="3 4">
    <name type="scientific">Nocardia huaxiensis</name>
    <dbReference type="NCBI Taxonomy" id="2755382"/>
    <lineage>
        <taxon>Bacteria</taxon>
        <taxon>Bacillati</taxon>
        <taxon>Actinomycetota</taxon>
        <taxon>Actinomycetes</taxon>
        <taxon>Mycobacteriales</taxon>
        <taxon>Nocardiaceae</taxon>
        <taxon>Nocardia</taxon>
    </lineage>
</organism>
<evidence type="ECO:0008006" key="5">
    <source>
        <dbReference type="Google" id="ProtNLM"/>
    </source>
</evidence>
<accession>A0A7D6ZKL4</accession>
<dbReference type="PROSITE" id="PS51257">
    <property type="entry name" value="PROKAR_LIPOPROTEIN"/>
    <property type="match status" value="1"/>
</dbReference>
<dbReference type="InterPro" id="IPR055797">
    <property type="entry name" value="DUF7373"/>
</dbReference>
<evidence type="ECO:0000259" key="1">
    <source>
        <dbReference type="Pfam" id="PF24088"/>
    </source>
</evidence>
<keyword evidence="4" id="KW-1185">Reference proteome</keyword>
<sequence length="397" mass="41714">MGWRRGSTAVRGWAGVRFAAAVVAVVMAAGCGNGAVGVEYGPYSTQRIAGDYDAPSSLARGVLAESLRLGEHLAYPGEVDSTLRVGRGGGVIVDIDGVNDMLSGAQQRALSGFAINGGFGAIAADREYRANQAERMLSMVLLAFPDEQTANSAAAAMARADFDQAAAENAPLSIPGYPAALAHWRPGVPTIGSWLVVKSVVIRVFAQLTEANPDLLTAAVANAYQRQAPALDGFAPTTRDQLPKLALDPNGELTRLVGTADPTPNNMTFAVYSTHAFAVLVPDPIGSLAAFTKQGVSTIAVADNKFLYRAKNAEAARALMTYLLETPSTISYTPISGVAGIDGIRCGQATQPNPTEMKPYRFRCFVTRGASVARVASNQDTDVRWLAAAQYAVMGDE</sequence>
<dbReference type="KEGG" id="nhu:H0264_06115"/>
<dbReference type="RefSeq" id="WP_181583058.1">
    <property type="nucleotide sequence ID" value="NZ_CP059399.1"/>
</dbReference>
<reference evidence="3 4" key="1">
    <citation type="submission" date="2020-07" db="EMBL/GenBank/DDBJ databases">
        <authorList>
            <person name="Zhuang K."/>
            <person name="Ran Y."/>
        </authorList>
    </citation>
    <scope>NUCLEOTIDE SEQUENCE [LARGE SCALE GENOMIC DNA]</scope>
    <source>
        <strain evidence="3 4">WCH-YHL-001</strain>
    </source>
</reference>
<dbReference type="Pfam" id="PF24092">
    <property type="entry name" value="DUF7373_C"/>
    <property type="match status" value="1"/>
</dbReference>
<name>A0A7D6ZKL4_9NOCA</name>
<evidence type="ECO:0000259" key="2">
    <source>
        <dbReference type="Pfam" id="PF24092"/>
    </source>
</evidence>
<dbReference type="AlphaFoldDB" id="A0A7D6ZKL4"/>
<dbReference type="EMBL" id="CP059399">
    <property type="protein sequence ID" value="QLY31880.1"/>
    <property type="molecule type" value="Genomic_DNA"/>
</dbReference>
<proteinExistence type="predicted"/>
<feature type="domain" description="DUF7373" evidence="1">
    <location>
        <begin position="53"/>
        <end position="246"/>
    </location>
</feature>
<dbReference type="Pfam" id="PF24088">
    <property type="entry name" value="DUF7373"/>
    <property type="match status" value="1"/>
</dbReference>
<dbReference type="Proteomes" id="UP000515512">
    <property type="component" value="Chromosome"/>
</dbReference>
<feature type="domain" description="DUF7373" evidence="2">
    <location>
        <begin position="253"/>
        <end position="396"/>
    </location>
</feature>
<dbReference type="InterPro" id="IPR056463">
    <property type="entry name" value="DUF7373_C"/>
</dbReference>
<evidence type="ECO:0000313" key="4">
    <source>
        <dbReference type="Proteomes" id="UP000515512"/>
    </source>
</evidence>
<gene>
    <name evidence="3" type="ORF">H0264_06115</name>
</gene>